<dbReference type="EMBL" id="CP132485">
    <property type="protein sequence ID" value="WLV84773.1"/>
    <property type="molecule type" value="Genomic_DNA"/>
</dbReference>
<dbReference type="AlphaFoldDB" id="A0ABD7ZCQ6"/>
<sequence length="70" mass="8081">MSKDIHEFTMERTGDLDAYFAKMMKDSIFRQAYAVEENKMASALTLLKARGEIWRSKGNDCPDRDVDKTC</sequence>
<gene>
    <name evidence="1" type="ORF">LACZS2_001263</name>
</gene>
<organism evidence="1 2">
    <name type="scientific">Lacticaseibacillus zeae subsp. silagei</name>
    <dbReference type="NCBI Taxonomy" id="3068307"/>
    <lineage>
        <taxon>Bacteria</taxon>
        <taxon>Bacillati</taxon>
        <taxon>Bacillota</taxon>
        <taxon>Bacilli</taxon>
        <taxon>Lactobacillales</taxon>
        <taxon>Lactobacillaceae</taxon>
        <taxon>Lacticaseibacillus</taxon>
    </lineage>
</organism>
<accession>A0ABD7ZCQ6</accession>
<protein>
    <submittedName>
        <fullName evidence="1">Uncharacterized protein</fullName>
    </submittedName>
</protein>
<dbReference type="RefSeq" id="WP_070651760.1">
    <property type="nucleotide sequence ID" value="NZ_CP132484.1"/>
</dbReference>
<dbReference type="Proteomes" id="UP001229832">
    <property type="component" value="Chromosome"/>
</dbReference>
<evidence type="ECO:0000313" key="2">
    <source>
        <dbReference type="Proteomes" id="UP001229832"/>
    </source>
</evidence>
<reference evidence="1 2" key="1">
    <citation type="submission" date="2023-08" db="EMBL/GenBank/DDBJ databases">
        <authorList>
            <person name="Buchebner-Jance M."/>
        </authorList>
    </citation>
    <scope>NUCLEOTIDE SEQUENCE [LARGE SCALE GENOMIC DNA]</scope>
    <source>
        <strain evidence="1 2">NCIMB 15475</strain>
    </source>
</reference>
<dbReference type="GeneID" id="93269546"/>
<evidence type="ECO:0000313" key="1">
    <source>
        <dbReference type="EMBL" id="WLV84773.1"/>
    </source>
</evidence>
<proteinExistence type="predicted"/>
<name>A0ABD7ZCQ6_LACZE</name>
<keyword evidence="2" id="KW-1185">Reference proteome</keyword>